<proteinExistence type="predicted"/>
<reference evidence="3" key="4">
    <citation type="journal article" date="2008" name="Nucleic Acids Res.">
        <title>The rice annotation project database (RAP-DB): 2008 update.</title>
        <authorList>
            <consortium name="The rice annotation project (RAP)"/>
        </authorList>
    </citation>
    <scope>GENOME REANNOTATION</scope>
    <source>
        <strain evidence="3">cv. Nipponbare</strain>
    </source>
</reference>
<sequence>MVMDANHGQPKPSSEVQYVVGASVLQRGATSTPAMVLDQRCRALIPPAAVQSQLHSIIHDRDGHSA</sequence>
<reference evidence="3" key="3">
    <citation type="journal article" date="2005" name="Nature">
        <title>The map-based sequence of the rice genome.</title>
        <authorList>
            <consortium name="International rice genome sequencing project (IRGSP)"/>
            <person name="Matsumoto T."/>
            <person name="Wu J."/>
            <person name="Kanamori H."/>
            <person name="Katayose Y."/>
            <person name="Fujisawa M."/>
            <person name="Namiki N."/>
            <person name="Mizuno H."/>
            <person name="Yamamoto K."/>
            <person name="Antonio B.A."/>
            <person name="Baba T."/>
            <person name="Sakata K."/>
            <person name="Nagamura Y."/>
            <person name="Aoki H."/>
            <person name="Arikawa K."/>
            <person name="Arita K."/>
            <person name="Bito T."/>
            <person name="Chiden Y."/>
            <person name="Fujitsuka N."/>
            <person name="Fukunaka R."/>
            <person name="Hamada M."/>
            <person name="Harada C."/>
            <person name="Hayashi A."/>
            <person name="Hijishita S."/>
            <person name="Honda M."/>
            <person name="Hosokawa S."/>
            <person name="Ichikawa Y."/>
            <person name="Idonuma A."/>
            <person name="Iijima M."/>
            <person name="Ikeda M."/>
            <person name="Ikeno M."/>
            <person name="Ito K."/>
            <person name="Ito S."/>
            <person name="Ito T."/>
            <person name="Ito Y."/>
            <person name="Ito Y."/>
            <person name="Iwabuchi A."/>
            <person name="Kamiya K."/>
            <person name="Karasawa W."/>
            <person name="Kurita K."/>
            <person name="Katagiri S."/>
            <person name="Kikuta A."/>
            <person name="Kobayashi H."/>
            <person name="Kobayashi N."/>
            <person name="Machita K."/>
            <person name="Maehara T."/>
            <person name="Masukawa M."/>
            <person name="Mizubayashi T."/>
            <person name="Mukai Y."/>
            <person name="Nagasaki H."/>
            <person name="Nagata Y."/>
            <person name="Naito S."/>
            <person name="Nakashima M."/>
            <person name="Nakama Y."/>
            <person name="Nakamichi Y."/>
            <person name="Nakamura M."/>
            <person name="Meguro A."/>
            <person name="Negishi M."/>
            <person name="Ohta I."/>
            <person name="Ohta T."/>
            <person name="Okamoto M."/>
            <person name="Ono N."/>
            <person name="Saji S."/>
            <person name="Sakaguchi M."/>
            <person name="Sakai K."/>
            <person name="Shibata M."/>
            <person name="Shimokawa T."/>
            <person name="Song J."/>
            <person name="Takazaki Y."/>
            <person name="Terasawa K."/>
            <person name="Tsugane M."/>
            <person name="Tsuji K."/>
            <person name="Ueda S."/>
            <person name="Waki K."/>
            <person name="Yamagata H."/>
            <person name="Yamamoto M."/>
            <person name="Yamamoto S."/>
            <person name="Yamane H."/>
            <person name="Yoshiki S."/>
            <person name="Yoshihara R."/>
            <person name="Yukawa K."/>
            <person name="Zhong H."/>
            <person name="Yano M."/>
            <person name="Yuan Q."/>
            <person name="Ouyang S."/>
            <person name="Liu J."/>
            <person name="Jones K.M."/>
            <person name="Gansberger K."/>
            <person name="Moffat K."/>
            <person name="Hill J."/>
            <person name="Bera J."/>
            <person name="Fadrosh D."/>
            <person name="Jin S."/>
            <person name="Johri S."/>
            <person name="Kim M."/>
            <person name="Overton L."/>
            <person name="Reardon M."/>
            <person name="Tsitrin T."/>
            <person name="Vuong H."/>
            <person name="Weaver B."/>
            <person name="Ciecko A."/>
            <person name="Tallon L."/>
            <person name="Jackson J."/>
            <person name="Pai G."/>
            <person name="Aken S.V."/>
            <person name="Utterback T."/>
            <person name="Reidmuller S."/>
            <person name="Feldblyum T."/>
            <person name="Hsiao J."/>
            <person name="Zismann V."/>
            <person name="Iobst S."/>
            <person name="de Vazeille A.R."/>
            <person name="Buell C.R."/>
            <person name="Ying K."/>
            <person name="Li Y."/>
            <person name="Lu T."/>
            <person name="Huang Y."/>
            <person name="Zhao Q."/>
            <person name="Feng Q."/>
            <person name="Zhang L."/>
            <person name="Zhu J."/>
            <person name="Weng Q."/>
            <person name="Mu J."/>
            <person name="Lu Y."/>
            <person name="Fan D."/>
            <person name="Liu Y."/>
            <person name="Guan J."/>
            <person name="Zhang Y."/>
            <person name="Yu S."/>
            <person name="Liu X."/>
            <person name="Zhang Y."/>
            <person name="Hong G."/>
            <person name="Han B."/>
            <person name="Choisne N."/>
            <person name="Demange N."/>
            <person name="Orjeda G."/>
            <person name="Samain S."/>
            <person name="Cattolico L."/>
            <person name="Pelletier E."/>
            <person name="Couloux A."/>
            <person name="Segurens B."/>
            <person name="Wincker P."/>
            <person name="D'Hont A."/>
            <person name="Scarpelli C."/>
            <person name="Weissenbach J."/>
            <person name="Salanoubat M."/>
            <person name="Quetier F."/>
            <person name="Yu Y."/>
            <person name="Kim H.R."/>
            <person name="Rambo T."/>
            <person name="Currie J."/>
            <person name="Collura K."/>
            <person name="Luo M."/>
            <person name="Yang T."/>
            <person name="Ammiraju J.S.S."/>
            <person name="Engler F."/>
            <person name="Soderlund C."/>
            <person name="Wing R.A."/>
            <person name="Palmer L.E."/>
            <person name="de la Bastide M."/>
            <person name="Spiegel L."/>
            <person name="Nascimento L."/>
            <person name="Zutavern T."/>
            <person name="O'Shaughnessy A."/>
            <person name="Dike S."/>
            <person name="Dedhia N."/>
            <person name="Preston R."/>
            <person name="Balija V."/>
            <person name="McCombie W.R."/>
            <person name="Chow T."/>
            <person name="Chen H."/>
            <person name="Chung M."/>
            <person name="Chen C."/>
            <person name="Shaw J."/>
            <person name="Wu H."/>
            <person name="Hsiao K."/>
            <person name="Chao Y."/>
            <person name="Chu M."/>
            <person name="Cheng C."/>
            <person name="Hour A."/>
            <person name="Lee P."/>
            <person name="Lin S."/>
            <person name="Lin Y."/>
            <person name="Liou J."/>
            <person name="Liu S."/>
            <person name="Hsing Y."/>
            <person name="Raghuvanshi S."/>
            <person name="Mohanty A."/>
            <person name="Bharti A.K."/>
            <person name="Gaur A."/>
            <person name="Gupta V."/>
            <person name="Kumar D."/>
            <person name="Ravi V."/>
            <person name="Vij S."/>
            <person name="Kapur A."/>
            <person name="Khurana P."/>
            <person name="Khurana P."/>
            <person name="Khurana J.P."/>
            <person name="Tyagi A.K."/>
            <person name="Gaikwad K."/>
            <person name="Singh A."/>
            <person name="Dalal V."/>
            <person name="Srivastava S."/>
            <person name="Dixit A."/>
            <person name="Pal A.K."/>
            <person name="Ghazi I.A."/>
            <person name="Yadav M."/>
            <person name="Pandit A."/>
            <person name="Bhargava A."/>
            <person name="Sureshbabu K."/>
            <person name="Batra K."/>
            <person name="Sharma T.R."/>
            <person name="Mohapatra T."/>
            <person name="Singh N.K."/>
            <person name="Messing J."/>
            <person name="Nelson A.B."/>
            <person name="Fuks G."/>
            <person name="Kavchok S."/>
            <person name="Keizer G."/>
            <person name="Linton E."/>
            <person name="Llaca V."/>
            <person name="Song R."/>
            <person name="Tanyolac B."/>
            <person name="Young S."/>
            <person name="Ho-Il K."/>
            <person name="Hahn J.H."/>
            <person name="Sangsakoo G."/>
            <person name="Vanavichit A."/>
            <person name="de Mattos Luiz.A.T."/>
            <person name="Zimmer P.D."/>
            <person name="Malone G."/>
            <person name="Dellagostin O."/>
            <person name="de Oliveira A.C."/>
            <person name="Bevan M."/>
            <person name="Bancroft I."/>
            <person name="Minx P."/>
            <person name="Cordum H."/>
            <person name="Wilson R."/>
            <person name="Cheng Z."/>
            <person name="Jin W."/>
            <person name="Jiang J."/>
            <person name="Leong S.A."/>
            <person name="Iwama H."/>
            <person name="Gojobori T."/>
            <person name="Itoh T."/>
            <person name="Niimura Y."/>
            <person name="Fujii Y."/>
            <person name="Habara T."/>
            <person name="Sakai H."/>
            <person name="Sato Y."/>
            <person name="Wilson G."/>
            <person name="Kumar K."/>
            <person name="McCouch S."/>
            <person name="Juretic N."/>
            <person name="Hoen D."/>
            <person name="Wright S."/>
            <person name="Bruskiewich R."/>
            <person name="Bureau T."/>
            <person name="Miyao A."/>
            <person name="Hirochika H."/>
            <person name="Nishikawa T."/>
            <person name="Kadowaki K."/>
            <person name="Sugiura M."/>
            <person name="Burr B."/>
            <person name="Sasaki T."/>
        </authorList>
    </citation>
    <scope>NUCLEOTIDE SEQUENCE [LARGE SCALE GENOMIC DNA]</scope>
    <source>
        <strain evidence="3">cv. Nipponbare</strain>
    </source>
</reference>
<protein>
    <submittedName>
        <fullName evidence="2">Uncharacterized protein</fullName>
    </submittedName>
</protein>
<dbReference type="Proteomes" id="UP000000763">
    <property type="component" value="Chromosome 8"/>
</dbReference>
<reference evidence="2" key="2">
    <citation type="submission" date="2002-07" db="EMBL/GenBank/DDBJ databases">
        <title>Oryza sativa nipponbare(GA3) genomic DNA, chromosome 8, PAC clone:P0665F09.</title>
        <authorList>
            <person name="Sasaki T."/>
            <person name="Matsumoto T."/>
            <person name="Katayose Y."/>
        </authorList>
    </citation>
    <scope>NUCLEOTIDE SEQUENCE</scope>
</reference>
<accession>Q7EYD2</accession>
<reference evidence="1" key="1">
    <citation type="submission" date="2001-11" db="EMBL/GenBank/DDBJ databases">
        <title>Oryza sativa nipponbare(GA3) genomic DNA, chromosome 8, PAC clone:P0025F03.</title>
        <authorList>
            <person name="Sasaki T."/>
            <person name="Matsumoto T."/>
            <person name="Yamamoto K."/>
        </authorList>
    </citation>
    <scope>NUCLEOTIDE SEQUENCE</scope>
</reference>
<evidence type="ECO:0000313" key="2">
    <source>
        <dbReference type="EMBL" id="BAD17364.1"/>
    </source>
</evidence>
<name>Q7EYD2_ORYSJ</name>
<evidence type="ECO:0000313" key="3">
    <source>
        <dbReference type="Proteomes" id="UP000000763"/>
    </source>
</evidence>
<gene>
    <name evidence="2" type="primary">P0665F09.105</name>
    <name evidence="1" type="ORF">P0025F03.31</name>
</gene>
<organism evidence="2 3">
    <name type="scientific">Oryza sativa subsp. japonica</name>
    <name type="common">Rice</name>
    <dbReference type="NCBI Taxonomy" id="39947"/>
    <lineage>
        <taxon>Eukaryota</taxon>
        <taxon>Viridiplantae</taxon>
        <taxon>Streptophyta</taxon>
        <taxon>Embryophyta</taxon>
        <taxon>Tracheophyta</taxon>
        <taxon>Spermatophyta</taxon>
        <taxon>Magnoliopsida</taxon>
        <taxon>Liliopsida</taxon>
        <taxon>Poales</taxon>
        <taxon>Poaceae</taxon>
        <taxon>BOP clade</taxon>
        <taxon>Oryzoideae</taxon>
        <taxon>Oryzeae</taxon>
        <taxon>Oryzinae</taxon>
        <taxon>Oryza</taxon>
        <taxon>Oryza sativa</taxon>
    </lineage>
</organism>
<dbReference type="EMBL" id="AP005506">
    <property type="protein sequence ID" value="BAD17364.1"/>
    <property type="molecule type" value="Genomic_DNA"/>
</dbReference>
<evidence type="ECO:0000313" key="1">
    <source>
        <dbReference type="EMBL" id="BAD17031.1"/>
    </source>
</evidence>
<dbReference type="AlphaFoldDB" id="Q7EYD2"/>
<dbReference type="EMBL" id="AP004381">
    <property type="protein sequence ID" value="BAD17031.1"/>
    <property type="molecule type" value="Genomic_DNA"/>
</dbReference>